<dbReference type="Proteomes" id="UP001383192">
    <property type="component" value="Unassembled WGS sequence"/>
</dbReference>
<gene>
    <name evidence="1" type="ORF">VNI00_019257</name>
</gene>
<dbReference type="Gene3D" id="3.40.50.720">
    <property type="entry name" value="NAD(P)-binding Rossmann-like Domain"/>
    <property type="match status" value="1"/>
</dbReference>
<dbReference type="EMBL" id="JAYKXP010000342">
    <property type="protein sequence ID" value="KAK7014797.1"/>
    <property type="molecule type" value="Genomic_DNA"/>
</dbReference>
<evidence type="ECO:0000313" key="2">
    <source>
        <dbReference type="Proteomes" id="UP001383192"/>
    </source>
</evidence>
<keyword evidence="2" id="KW-1185">Reference proteome</keyword>
<sequence length="133" mass="15361">MTPVFWNLIKKPVWCILPSPGLRGRRDVAKAHIRAITHSVPTSQVWQEAIDISLASKKRPALKERLIKATPSSQSMRHPQIDYNRIEEVLSIREEDFHTFEQTLLDAIDNYVELEQQWLKSGHEVNPPPPFTV</sequence>
<reference evidence="1 2" key="1">
    <citation type="submission" date="2024-01" db="EMBL/GenBank/DDBJ databases">
        <title>A draft genome for a cacao thread blight-causing isolate of Paramarasmius palmivorus.</title>
        <authorList>
            <person name="Baruah I.K."/>
            <person name="Bukari Y."/>
            <person name="Amoako-Attah I."/>
            <person name="Meinhardt L.W."/>
            <person name="Bailey B.A."/>
            <person name="Cohen S.P."/>
        </authorList>
    </citation>
    <scope>NUCLEOTIDE SEQUENCE [LARGE SCALE GENOMIC DNA]</scope>
    <source>
        <strain evidence="1 2">GH-12</strain>
    </source>
</reference>
<organism evidence="1 2">
    <name type="scientific">Paramarasmius palmivorus</name>
    <dbReference type="NCBI Taxonomy" id="297713"/>
    <lineage>
        <taxon>Eukaryota</taxon>
        <taxon>Fungi</taxon>
        <taxon>Dikarya</taxon>
        <taxon>Basidiomycota</taxon>
        <taxon>Agaricomycotina</taxon>
        <taxon>Agaricomycetes</taxon>
        <taxon>Agaricomycetidae</taxon>
        <taxon>Agaricales</taxon>
        <taxon>Marasmiineae</taxon>
        <taxon>Marasmiaceae</taxon>
        <taxon>Paramarasmius</taxon>
    </lineage>
</organism>
<evidence type="ECO:0000313" key="1">
    <source>
        <dbReference type="EMBL" id="KAK7014797.1"/>
    </source>
</evidence>
<protein>
    <submittedName>
        <fullName evidence="1">Uncharacterized protein</fullName>
    </submittedName>
</protein>
<proteinExistence type="predicted"/>
<comment type="caution">
    <text evidence="1">The sequence shown here is derived from an EMBL/GenBank/DDBJ whole genome shotgun (WGS) entry which is preliminary data.</text>
</comment>
<name>A0AAW0AQR4_9AGAR</name>
<accession>A0AAW0AQR4</accession>
<dbReference type="AlphaFoldDB" id="A0AAW0AQR4"/>